<name>A0A8J6C582_DIALT</name>
<evidence type="ECO:0000256" key="1">
    <source>
        <dbReference type="ARBA" id="ARBA00004496"/>
    </source>
</evidence>
<protein>
    <recommendedName>
        <fullName evidence="3">T-complex protein 1 subunit alpha</fullName>
    </recommendedName>
    <alternativeName>
        <fullName evidence="8">CCT-alpha</fullName>
    </alternativeName>
</protein>
<dbReference type="PROSITE" id="PS00750">
    <property type="entry name" value="TCP1_1"/>
    <property type="match status" value="1"/>
</dbReference>
<dbReference type="InterPro" id="IPR027413">
    <property type="entry name" value="GROEL-like_equatorial_sf"/>
</dbReference>
<evidence type="ECO:0000256" key="8">
    <source>
        <dbReference type="ARBA" id="ARBA00030049"/>
    </source>
</evidence>
<dbReference type="EMBL" id="JAGTXO010000060">
    <property type="protein sequence ID" value="KAG8457925.1"/>
    <property type="molecule type" value="Genomic_DNA"/>
</dbReference>
<dbReference type="InterPro" id="IPR054827">
    <property type="entry name" value="thermosome_alpha"/>
</dbReference>
<evidence type="ECO:0000313" key="10">
    <source>
        <dbReference type="EMBL" id="KAG8457925.1"/>
    </source>
</evidence>
<organism evidence="10 11">
    <name type="scientific">Diacronema lutheri</name>
    <name type="common">Unicellular marine alga</name>
    <name type="synonym">Monochrysis lutheri</name>
    <dbReference type="NCBI Taxonomy" id="2081491"/>
    <lineage>
        <taxon>Eukaryota</taxon>
        <taxon>Haptista</taxon>
        <taxon>Haptophyta</taxon>
        <taxon>Pavlovophyceae</taxon>
        <taxon>Pavlovales</taxon>
        <taxon>Pavlovaceae</taxon>
        <taxon>Diacronema</taxon>
    </lineage>
</organism>
<dbReference type="GO" id="GO:0016887">
    <property type="term" value="F:ATP hydrolysis activity"/>
    <property type="evidence" value="ECO:0007669"/>
    <property type="project" value="InterPro"/>
</dbReference>
<dbReference type="PROSITE" id="PS00751">
    <property type="entry name" value="TCP1_2"/>
    <property type="match status" value="1"/>
</dbReference>
<dbReference type="Gene3D" id="1.10.560.10">
    <property type="entry name" value="GroEL-like equatorial domain"/>
    <property type="match status" value="1"/>
</dbReference>
<keyword evidence="5 9" id="KW-0547">Nucleotide-binding</keyword>
<dbReference type="Gene3D" id="3.50.7.10">
    <property type="entry name" value="GroEL"/>
    <property type="match status" value="1"/>
</dbReference>
<dbReference type="InterPro" id="IPR012715">
    <property type="entry name" value="Chap_CCT_alpha"/>
</dbReference>
<gene>
    <name evidence="10" type="ORF">KFE25_011991</name>
</gene>
<accession>A0A8J6C582</accession>
<dbReference type="FunFam" id="1.10.560.10:FF:000070">
    <property type="entry name" value="Uncharacterized protein"/>
    <property type="match status" value="1"/>
</dbReference>
<dbReference type="InterPro" id="IPR017998">
    <property type="entry name" value="Chaperone_TCP-1"/>
</dbReference>
<keyword evidence="7 9" id="KW-0143">Chaperone</keyword>
<evidence type="ECO:0000256" key="2">
    <source>
        <dbReference type="ARBA" id="ARBA00008020"/>
    </source>
</evidence>
<dbReference type="GO" id="GO:0005737">
    <property type="term" value="C:cytoplasm"/>
    <property type="evidence" value="ECO:0007669"/>
    <property type="project" value="UniProtKB-SubCell"/>
</dbReference>
<evidence type="ECO:0000256" key="3">
    <source>
        <dbReference type="ARBA" id="ARBA00014424"/>
    </source>
</evidence>
<reference evidence="10" key="1">
    <citation type="submission" date="2021-05" db="EMBL/GenBank/DDBJ databases">
        <title>The genome of the haptophyte Pavlova lutheri (Diacronema luteri, Pavlovales) - a model for lipid biosynthesis in eukaryotic algae.</title>
        <authorList>
            <person name="Hulatt C.J."/>
            <person name="Posewitz M.C."/>
        </authorList>
    </citation>
    <scope>NUCLEOTIDE SEQUENCE</scope>
    <source>
        <strain evidence="10">NIVA-4/92</strain>
    </source>
</reference>
<evidence type="ECO:0000256" key="9">
    <source>
        <dbReference type="RuleBase" id="RU004187"/>
    </source>
</evidence>
<sequence>MQRGDGSLLIDGTRQSGQDVRTQNVTAVVSIANIVKTSLGPVGLDKMLVDEIGDVTITNDGATILKQLEVEHPAARVLVELSELQDQEVGDGTTSVVIIAAELLKRANDLVREGIHPTTIMSGYRLAMREGVKYIKETLAHKTASLGTDTILQCAKTTLNSKIFGKDSDFFAKMAVEAMHTVKVIGEDGKPKYPVKSVGIMTQHGGSAKDSRLLNGYVVMMGRAAQGMPSHVSGAKIALLDIDLRKSKMHMGVQVLVSDPSELAKIRAKELDITADRIKLLLAAGANVILTTKGIDDMALKYFVDAGAIACRRVKREDLRRIAKLTGGTLLTTFANMEGDESFDPACLGIAESVTEERVADDDFLVIQGAKQAKACSVLLRGANEHMLQELERSLHDALCVVKRVLESNSVVPGGGAVEASLSIYLDNFALTLGTREQLAVGAFADALLVIPKQLAINGAQDATDLVAKLRSKHHAAQTDASKTMLNRMGLDVYEGAVVDNVAAGVLEPTLSKLKILQFATEAAVTILRIDDMIKINPAQQGGR</sequence>
<dbReference type="GO" id="GO:0140662">
    <property type="term" value="F:ATP-dependent protein folding chaperone"/>
    <property type="evidence" value="ECO:0007669"/>
    <property type="project" value="InterPro"/>
</dbReference>
<dbReference type="InterPro" id="IPR027409">
    <property type="entry name" value="GroEL-like_apical_dom_sf"/>
</dbReference>
<evidence type="ECO:0000256" key="5">
    <source>
        <dbReference type="ARBA" id="ARBA00022741"/>
    </source>
</evidence>
<dbReference type="InterPro" id="IPR027410">
    <property type="entry name" value="TCP-1-like_intermed_sf"/>
</dbReference>
<dbReference type="SUPFAM" id="SSF54849">
    <property type="entry name" value="GroEL-intermediate domain like"/>
    <property type="match status" value="1"/>
</dbReference>
<dbReference type="FunFam" id="3.50.7.10:FF:000009">
    <property type="entry name" value="T-complex protein 1 subunit alpha"/>
    <property type="match status" value="1"/>
</dbReference>
<evidence type="ECO:0000256" key="6">
    <source>
        <dbReference type="ARBA" id="ARBA00022840"/>
    </source>
</evidence>
<comment type="subcellular location">
    <subcellularLocation>
        <location evidence="1">Cytoplasm</location>
    </subcellularLocation>
</comment>
<evidence type="ECO:0000256" key="7">
    <source>
        <dbReference type="ARBA" id="ARBA00023186"/>
    </source>
</evidence>
<evidence type="ECO:0000313" key="11">
    <source>
        <dbReference type="Proteomes" id="UP000751190"/>
    </source>
</evidence>
<dbReference type="NCBIfam" id="NF041082">
    <property type="entry name" value="thermosome_alpha"/>
    <property type="match status" value="1"/>
</dbReference>
<dbReference type="NCBIfam" id="TIGR02340">
    <property type="entry name" value="chap_CCT_alpha"/>
    <property type="match status" value="1"/>
</dbReference>
<proteinExistence type="inferred from homology"/>
<keyword evidence="4" id="KW-0963">Cytoplasm</keyword>
<dbReference type="CDD" id="cd03335">
    <property type="entry name" value="TCP1_alpha"/>
    <property type="match status" value="1"/>
</dbReference>
<comment type="similarity">
    <text evidence="2 9">Belongs to the TCP-1 chaperonin family.</text>
</comment>
<dbReference type="Proteomes" id="UP000751190">
    <property type="component" value="Unassembled WGS sequence"/>
</dbReference>
<comment type="caution">
    <text evidence="10">The sequence shown here is derived from an EMBL/GenBank/DDBJ whole genome shotgun (WGS) entry which is preliminary data.</text>
</comment>
<dbReference type="SUPFAM" id="SSF48592">
    <property type="entry name" value="GroEL equatorial domain-like"/>
    <property type="match status" value="1"/>
</dbReference>
<dbReference type="OMA" id="RGPNDYQ"/>
<dbReference type="AlphaFoldDB" id="A0A8J6C582"/>
<dbReference type="InterPro" id="IPR002194">
    <property type="entry name" value="Chaperonin_TCP-1_CS"/>
</dbReference>
<dbReference type="Pfam" id="PF00118">
    <property type="entry name" value="Cpn60_TCP1"/>
    <property type="match status" value="1"/>
</dbReference>
<evidence type="ECO:0000256" key="4">
    <source>
        <dbReference type="ARBA" id="ARBA00022490"/>
    </source>
</evidence>
<dbReference type="Gene3D" id="3.30.260.10">
    <property type="entry name" value="TCP-1-like chaperonin intermediate domain"/>
    <property type="match status" value="1"/>
</dbReference>
<dbReference type="PRINTS" id="PR00304">
    <property type="entry name" value="TCOMPLEXTCP1"/>
</dbReference>
<dbReference type="PANTHER" id="PTHR11353">
    <property type="entry name" value="CHAPERONIN"/>
    <property type="match status" value="1"/>
</dbReference>
<dbReference type="GO" id="GO:0005524">
    <property type="term" value="F:ATP binding"/>
    <property type="evidence" value="ECO:0007669"/>
    <property type="project" value="UniProtKB-KW"/>
</dbReference>
<keyword evidence="11" id="KW-1185">Reference proteome</keyword>
<dbReference type="SUPFAM" id="SSF52029">
    <property type="entry name" value="GroEL apical domain-like"/>
    <property type="match status" value="1"/>
</dbReference>
<dbReference type="PROSITE" id="PS00995">
    <property type="entry name" value="TCP1_3"/>
    <property type="match status" value="1"/>
</dbReference>
<dbReference type="OrthoDB" id="10248520at2759"/>
<keyword evidence="6 9" id="KW-0067">ATP-binding</keyword>
<dbReference type="GO" id="GO:0051082">
    <property type="term" value="F:unfolded protein binding"/>
    <property type="evidence" value="ECO:0007669"/>
    <property type="project" value="InterPro"/>
</dbReference>
<dbReference type="NCBIfam" id="NF041083">
    <property type="entry name" value="thermosome_beta"/>
    <property type="match status" value="1"/>
</dbReference>
<dbReference type="InterPro" id="IPR053374">
    <property type="entry name" value="TCP-1_chaperonin"/>
</dbReference>
<dbReference type="InterPro" id="IPR002423">
    <property type="entry name" value="Cpn60/GroEL/TCP-1"/>
</dbReference>